<feature type="domain" description="Peptidase S54 rhomboid" evidence="8">
    <location>
        <begin position="109"/>
        <end position="258"/>
    </location>
</feature>
<evidence type="ECO:0000256" key="2">
    <source>
        <dbReference type="ARBA" id="ARBA00009045"/>
    </source>
</evidence>
<feature type="transmembrane region" description="Helical" evidence="7">
    <location>
        <begin position="181"/>
        <end position="200"/>
    </location>
</feature>
<comment type="similarity">
    <text evidence="2">Belongs to the peptidase S54 family.</text>
</comment>
<name>A0AAN6IBI0_9EURO</name>
<feature type="transmembrane region" description="Helical" evidence="7">
    <location>
        <begin position="206"/>
        <end position="226"/>
    </location>
</feature>
<dbReference type="EMBL" id="MU404356">
    <property type="protein sequence ID" value="KAI1611301.1"/>
    <property type="molecule type" value="Genomic_DNA"/>
</dbReference>
<evidence type="ECO:0000256" key="1">
    <source>
        <dbReference type="ARBA" id="ARBA00004141"/>
    </source>
</evidence>
<dbReference type="InterPro" id="IPR022764">
    <property type="entry name" value="Peptidase_S54_rhomboid_dom"/>
</dbReference>
<keyword evidence="6 7" id="KW-0472">Membrane</keyword>
<accession>A0AAN6IBI0</accession>
<dbReference type="AlphaFoldDB" id="A0AAN6IBI0"/>
<organism evidence="9 10">
    <name type="scientific">Exophiala viscosa</name>
    <dbReference type="NCBI Taxonomy" id="2486360"/>
    <lineage>
        <taxon>Eukaryota</taxon>
        <taxon>Fungi</taxon>
        <taxon>Dikarya</taxon>
        <taxon>Ascomycota</taxon>
        <taxon>Pezizomycotina</taxon>
        <taxon>Eurotiomycetes</taxon>
        <taxon>Chaetothyriomycetidae</taxon>
        <taxon>Chaetothyriales</taxon>
        <taxon>Herpotrichiellaceae</taxon>
        <taxon>Exophiala</taxon>
    </lineage>
</organism>
<feature type="transmembrane region" description="Helical" evidence="7">
    <location>
        <begin position="238"/>
        <end position="256"/>
    </location>
</feature>
<dbReference type="PANTHER" id="PTHR43731:SF14">
    <property type="entry name" value="PRESENILIN-ASSOCIATED RHOMBOID-LIKE PROTEIN, MITOCHONDRIAL"/>
    <property type="match status" value="1"/>
</dbReference>
<keyword evidence="4" id="KW-0378">Hydrolase</keyword>
<feature type="transmembrane region" description="Helical" evidence="7">
    <location>
        <begin position="149"/>
        <end position="169"/>
    </location>
</feature>
<comment type="caution">
    <text evidence="9">The sequence shown here is derived from an EMBL/GenBank/DDBJ whole genome shotgun (WGS) entry which is preliminary data.</text>
</comment>
<evidence type="ECO:0000313" key="10">
    <source>
        <dbReference type="Proteomes" id="UP001203852"/>
    </source>
</evidence>
<dbReference type="GO" id="GO:0006465">
    <property type="term" value="P:signal peptide processing"/>
    <property type="evidence" value="ECO:0007669"/>
    <property type="project" value="TreeGrafter"/>
</dbReference>
<keyword evidence="3 7" id="KW-0812">Transmembrane</keyword>
<dbReference type="Gene3D" id="1.20.1540.10">
    <property type="entry name" value="Rhomboid-like"/>
    <property type="match status" value="1"/>
</dbReference>
<keyword evidence="10" id="KW-1185">Reference proteome</keyword>
<proteinExistence type="inferred from homology"/>
<evidence type="ECO:0000256" key="4">
    <source>
        <dbReference type="ARBA" id="ARBA00022801"/>
    </source>
</evidence>
<evidence type="ECO:0000256" key="6">
    <source>
        <dbReference type="ARBA" id="ARBA00023136"/>
    </source>
</evidence>
<dbReference type="Proteomes" id="UP001203852">
    <property type="component" value="Unassembled WGS sequence"/>
</dbReference>
<comment type="subcellular location">
    <subcellularLocation>
        <location evidence="1">Membrane</location>
        <topology evidence="1">Multi-pass membrane protein</topology>
    </subcellularLocation>
</comment>
<dbReference type="InterPro" id="IPR035952">
    <property type="entry name" value="Rhomboid-like_sf"/>
</dbReference>
<evidence type="ECO:0000256" key="7">
    <source>
        <dbReference type="SAM" id="Phobius"/>
    </source>
</evidence>
<keyword evidence="5 7" id="KW-1133">Transmembrane helix</keyword>
<evidence type="ECO:0000259" key="8">
    <source>
        <dbReference type="Pfam" id="PF01694"/>
    </source>
</evidence>
<dbReference type="SUPFAM" id="SSF144091">
    <property type="entry name" value="Rhomboid-like"/>
    <property type="match status" value="1"/>
</dbReference>
<protein>
    <recommendedName>
        <fullName evidence="8">Peptidase S54 rhomboid domain-containing protein</fullName>
    </recommendedName>
</protein>
<feature type="transmembrane region" description="Helical" evidence="7">
    <location>
        <begin position="46"/>
        <end position="68"/>
    </location>
</feature>
<dbReference type="GO" id="GO:0016020">
    <property type="term" value="C:membrane"/>
    <property type="evidence" value="ECO:0007669"/>
    <property type="project" value="UniProtKB-SubCell"/>
</dbReference>
<reference evidence="9" key="1">
    <citation type="journal article" date="2022" name="bioRxiv">
        <title>Deciphering the potential niche of two novel black yeast fungi from a biological soil crust based on their genomes, phenotypes, and melanin regulation.</title>
        <authorList>
            <consortium name="DOE Joint Genome Institute"/>
            <person name="Carr E.C."/>
            <person name="Barton Q."/>
            <person name="Grambo S."/>
            <person name="Sullivan M."/>
            <person name="Renfro C.M."/>
            <person name="Kuo A."/>
            <person name="Pangilinan J."/>
            <person name="Lipzen A."/>
            <person name="Keymanesh K."/>
            <person name="Savage E."/>
            <person name="Barry K."/>
            <person name="Grigoriev I.V."/>
            <person name="Riekhof W.R."/>
            <person name="Harris S.S."/>
        </authorList>
    </citation>
    <scope>NUCLEOTIDE SEQUENCE</scope>
    <source>
        <strain evidence="9">JF 03-4F</strain>
    </source>
</reference>
<sequence>MSNFDFAETERLFLESHHALSRLSQHLTRNYWTSLPGMPELRSRFVWSRGIMFGCMAASGVVFGAWSWSRNLFSVPGVSPQNQTSQKRMGMMNWLMTNFTSKTEDIRKNRWWTMLTAAFSHIEPYHLMGNLFAFNTFTHYLIHTGITPVHYAGAIVGTAIIGNLAWLFHQARKEKVSGQPARALGLSGVVMGLGAAASFAAPRAQVALFGIVPMPIWAFMAAYIAFDTYMVDSPTSRIGHAAHLGGAAAGAVYYGLVLRGRLPLQGIGRTR</sequence>
<evidence type="ECO:0000313" key="9">
    <source>
        <dbReference type="EMBL" id="KAI1611301.1"/>
    </source>
</evidence>
<dbReference type="Pfam" id="PF01694">
    <property type="entry name" value="Rhomboid"/>
    <property type="match status" value="1"/>
</dbReference>
<dbReference type="InterPro" id="IPR050925">
    <property type="entry name" value="Rhomboid_protease_S54"/>
</dbReference>
<evidence type="ECO:0000256" key="3">
    <source>
        <dbReference type="ARBA" id="ARBA00022692"/>
    </source>
</evidence>
<evidence type="ECO:0000256" key="5">
    <source>
        <dbReference type="ARBA" id="ARBA00022989"/>
    </source>
</evidence>
<dbReference type="PANTHER" id="PTHR43731">
    <property type="entry name" value="RHOMBOID PROTEASE"/>
    <property type="match status" value="1"/>
</dbReference>
<dbReference type="GO" id="GO:0004252">
    <property type="term" value="F:serine-type endopeptidase activity"/>
    <property type="evidence" value="ECO:0007669"/>
    <property type="project" value="InterPro"/>
</dbReference>
<gene>
    <name evidence="9" type="ORF">EDD36DRAFT_466252</name>
</gene>